<dbReference type="EMBL" id="AKCV02000007">
    <property type="protein sequence ID" value="TMS59504.1"/>
    <property type="molecule type" value="Genomic_DNA"/>
</dbReference>
<name>A0ACD3ST54_9BURK</name>
<sequence length="265" mass="28919">MAAWPGPLADIDWSRPWLAPYRTIGEPLAEAVRSGATLTTLLSAEADCRGLVNAVGRRVHFIAQSELPKGVAYETHIHATGGVPTRDNLHDFFNALIWLHFPQTKARLNAVQAEQIALHGQQVRGAVRDAATLFDENAALVMSADAELHADLRAFSWRRLFVTRRAAWADCRVLIFGHALLEKLVSPYRGITAHAWLTDGPAAPRWPDADLAGALAATPLASRMLTPLPVLGIPGWWSGNSDPAFYADATVFRPGRRDARSARIA</sequence>
<keyword evidence="2" id="KW-1185">Reference proteome</keyword>
<reference evidence="1" key="1">
    <citation type="submission" date="2019-05" db="EMBL/GenBank/DDBJ databases">
        <title>Revised genome assembly of Burkholderiaceae (previously Ralstonia) sp. PBA.</title>
        <authorList>
            <person name="Gan H.M."/>
        </authorList>
    </citation>
    <scope>NUCLEOTIDE SEQUENCE</scope>
    <source>
        <strain evidence="1">PBA</strain>
    </source>
</reference>
<proteinExistence type="predicted"/>
<evidence type="ECO:0000313" key="2">
    <source>
        <dbReference type="Proteomes" id="UP000004277"/>
    </source>
</evidence>
<accession>A0ACD3ST54</accession>
<protein>
    <submittedName>
        <fullName evidence="1">DUF3025 domain-containing protein</fullName>
    </submittedName>
</protein>
<dbReference type="Proteomes" id="UP000004277">
    <property type="component" value="Unassembled WGS sequence"/>
</dbReference>
<comment type="caution">
    <text evidence="1">The sequence shown here is derived from an EMBL/GenBank/DDBJ whole genome shotgun (WGS) entry which is preliminary data.</text>
</comment>
<organism evidence="1 2">
    <name type="scientific">Imbroritus primus</name>
    <dbReference type="NCBI Taxonomy" id="3058603"/>
    <lineage>
        <taxon>Bacteria</taxon>
        <taxon>Pseudomonadati</taxon>
        <taxon>Pseudomonadota</taxon>
        <taxon>Betaproteobacteria</taxon>
        <taxon>Burkholderiales</taxon>
        <taxon>Burkholderiaceae</taxon>
        <taxon>Imbroritus</taxon>
    </lineage>
</organism>
<gene>
    <name evidence="1" type="ORF">MW7_002115</name>
</gene>
<evidence type="ECO:0000313" key="1">
    <source>
        <dbReference type="EMBL" id="TMS59504.1"/>
    </source>
</evidence>